<proteinExistence type="predicted"/>
<keyword evidence="8" id="KW-1185">Reference proteome</keyword>
<evidence type="ECO:0000313" key="8">
    <source>
        <dbReference type="Proteomes" id="UP000217103"/>
    </source>
</evidence>
<gene>
    <name evidence="7" type="ORF">SAMN04489764_1425</name>
</gene>
<evidence type="ECO:0000256" key="5">
    <source>
        <dbReference type="SAM" id="MobiDB-lite"/>
    </source>
</evidence>
<dbReference type="EMBL" id="FNKK01000002">
    <property type="protein sequence ID" value="SDQ62298.1"/>
    <property type="molecule type" value="Genomic_DNA"/>
</dbReference>
<name>A0A1H1CDV2_9ACTN</name>
<evidence type="ECO:0000313" key="7">
    <source>
        <dbReference type="EMBL" id="SDQ62298.1"/>
    </source>
</evidence>
<dbReference type="Proteomes" id="UP000217103">
    <property type="component" value="Unassembled WGS sequence"/>
</dbReference>
<comment type="subcellular location">
    <subcellularLocation>
        <location evidence="1">Endomembrane system</location>
        <topology evidence="1">Multi-pass membrane protein</topology>
    </subcellularLocation>
</comment>
<dbReference type="STRING" id="35622.SAMN04489764_1425"/>
<dbReference type="OrthoDB" id="5147173at2"/>
<dbReference type="GO" id="GO:0012505">
    <property type="term" value="C:endomembrane system"/>
    <property type="evidence" value="ECO:0007669"/>
    <property type="project" value="UniProtKB-SubCell"/>
</dbReference>
<evidence type="ECO:0000256" key="1">
    <source>
        <dbReference type="ARBA" id="ARBA00004127"/>
    </source>
</evidence>
<evidence type="ECO:0000256" key="4">
    <source>
        <dbReference type="ARBA" id="ARBA00023136"/>
    </source>
</evidence>
<protein>
    <submittedName>
        <fullName evidence="7">Uncharacterized membrane protein YkvA, DUF1232 family</fullName>
    </submittedName>
</protein>
<keyword evidence="2" id="KW-0812">Transmembrane</keyword>
<evidence type="ECO:0000259" key="6">
    <source>
        <dbReference type="Pfam" id="PF06803"/>
    </source>
</evidence>
<dbReference type="AlphaFoldDB" id="A0A1H1CDV2"/>
<dbReference type="RefSeq" id="WP_093258316.1">
    <property type="nucleotide sequence ID" value="NZ_FNKK01000002.1"/>
</dbReference>
<evidence type="ECO:0000256" key="3">
    <source>
        <dbReference type="ARBA" id="ARBA00022989"/>
    </source>
</evidence>
<evidence type="ECO:0000256" key="2">
    <source>
        <dbReference type="ARBA" id="ARBA00022692"/>
    </source>
</evidence>
<keyword evidence="4" id="KW-0472">Membrane</keyword>
<accession>A0A1H1CDV2</accession>
<dbReference type="Pfam" id="PF06803">
    <property type="entry name" value="DUF1232"/>
    <property type="match status" value="1"/>
</dbReference>
<feature type="domain" description="DUF1232" evidence="6">
    <location>
        <begin position="52"/>
        <end position="86"/>
    </location>
</feature>
<reference evidence="7 8" key="1">
    <citation type="submission" date="2016-10" db="EMBL/GenBank/DDBJ databases">
        <authorList>
            <person name="de Groot N.N."/>
        </authorList>
    </citation>
    <scope>NUCLEOTIDE SEQUENCE [LARGE SCALE GENOMIC DNA]</scope>
    <source>
        <strain evidence="7 8">DSM 43794</strain>
    </source>
</reference>
<organism evidence="7 8">
    <name type="scientific">Thermostaphylospora chromogena</name>
    <dbReference type="NCBI Taxonomy" id="35622"/>
    <lineage>
        <taxon>Bacteria</taxon>
        <taxon>Bacillati</taxon>
        <taxon>Actinomycetota</taxon>
        <taxon>Actinomycetes</taxon>
        <taxon>Streptosporangiales</taxon>
        <taxon>Thermomonosporaceae</taxon>
        <taxon>Thermostaphylospora</taxon>
    </lineage>
</organism>
<dbReference type="InterPro" id="IPR010652">
    <property type="entry name" value="DUF1232"/>
</dbReference>
<feature type="region of interest" description="Disordered" evidence="5">
    <location>
        <begin position="108"/>
        <end position="128"/>
    </location>
</feature>
<keyword evidence="3" id="KW-1133">Transmembrane helix</keyword>
<sequence>MAKAARTVAAWRTYREVTRAGPGLGARLRGIPRMIGAALRGSYPGMSRGMLATMGLGVIYLISPIDVIPEFLAVIGVADDFGVFLWLMASLLGESGRYLEWERTHSAAGKTSGMAPPAPGTPGTGPRS</sequence>